<dbReference type="Gene3D" id="3.30.365.10">
    <property type="entry name" value="Aldehyde oxidase/xanthine dehydrogenase, molybdopterin binding domain"/>
    <property type="match status" value="4"/>
</dbReference>
<proteinExistence type="predicted"/>
<organism evidence="2 3">
    <name type="scientific">Eiseniibacteriota bacterium</name>
    <dbReference type="NCBI Taxonomy" id="2212470"/>
    <lineage>
        <taxon>Bacteria</taxon>
        <taxon>Candidatus Eiseniibacteriota</taxon>
    </lineage>
</organism>
<evidence type="ECO:0000313" key="2">
    <source>
        <dbReference type="EMBL" id="MBU2692055.1"/>
    </source>
</evidence>
<name>A0A948RWB8_UNCEI</name>
<dbReference type="Pfam" id="PF01315">
    <property type="entry name" value="Ald_Xan_dh_C"/>
    <property type="match status" value="1"/>
</dbReference>
<sequence>MDKVTGEALYTDDLTLPGMIFGATLRSPHPHARIKRVRWKSASAPDGAICITSGDIPGPNGVQLLDDSWPVLADKIVHHIGEPVALTAAATREAAQRALQAIEIEYEPLPPALSWEEAEQLEPLYTLSLNHGDIQQAFTQADSIFEEEYRTGHQEQLYIECQGMIAWFDDDGMLKIIGSMQCPYYVQKALMHTLQIPEDKISVKPAAVGGAFGGKEDFPSLLAIHAALLARHSGHPVKMVYDRHEDLMVTPKRHPSRIRHRTGVSKEGRLLAMEIKIDLDGGAFQTLSPVVLSRAVLHATGPYRCPNVQIFGRVLRTHTVPNAAFRGFGAPQVHFAVERMIDHVARALKMNPFDIRKINVVHPEDRLATGQVLDESTSAHLVLEEVEKITKFRRRWRSMERARARRQGDEPMRGIGLSLSFHGAGFTGLGEHRMRSPATVRLTADGRMEVLTAQTEMGQGCSTILPQIAAAAAGLRLEDVIAHEPDTAVVPDSGPTVASRTTMIVGGTVERAARELRDRVIHWAQEHLGTGPDLEIRDSEVRGPKGSVSPFRDIGRACYEQGGPREVTLHHEPPAWQEFDESTYRGVAYATYGWAAHVIEVDIDPDTLEPRPLKATGVAEVGRVIHPTMCKGQFEGGTLQAIGYALTEEMKMKQGKYLNDRLTTYIIPTMKDSPKMEVTFLDRPWQGGAFGAKGIGELPMNGAAPAVIQAIENATGIIPVALPSTPERLYRWMMEGRTTGED</sequence>
<dbReference type="InterPro" id="IPR036856">
    <property type="entry name" value="Ald_Oxase/Xan_DH_a/b_sf"/>
</dbReference>
<feature type="domain" description="Aldehyde oxidase/xanthine dehydrogenase a/b hammerhead" evidence="1">
    <location>
        <begin position="5"/>
        <end position="110"/>
    </location>
</feature>
<dbReference type="PANTHER" id="PTHR11908:SF157">
    <property type="entry name" value="XANTHINE DEHYDROGENASE SUBUNIT D-RELATED"/>
    <property type="match status" value="1"/>
</dbReference>
<dbReference type="Pfam" id="PF20256">
    <property type="entry name" value="MoCoBD_2"/>
    <property type="match status" value="1"/>
</dbReference>
<dbReference type="EMBL" id="JAHJDP010000084">
    <property type="protein sequence ID" value="MBU2692055.1"/>
    <property type="molecule type" value="Genomic_DNA"/>
</dbReference>
<dbReference type="Pfam" id="PF02738">
    <property type="entry name" value="MoCoBD_1"/>
    <property type="match status" value="1"/>
</dbReference>
<dbReference type="InterPro" id="IPR046867">
    <property type="entry name" value="AldOxase/xan_DH_MoCoBD2"/>
</dbReference>
<dbReference type="InterPro" id="IPR008274">
    <property type="entry name" value="AldOxase/xan_DH_MoCoBD1"/>
</dbReference>
<dbReference type="Gene3D" id="3.90.1170.50">
    <property type="entry name" value="Aldehyde oxidase/xanthine dehydrogenase, a/b hammerhead"/>
    <property type="match status" value="1"/>
</dbReference>
<protein>
    <submittedName>
        <fullName evidence="2">Xanthine dehydrogenase family protein molybdopterin-binding subunit</fullName>
    </submittedName>
</protein>
<dbReference type="GO" id="GO:0005506">
    <property type="term" value="F:iron ion binding"/>
    <property type="evidence" value="ECO:0007669"/>
    <property type="project" value="InterPro"/>
</dbReference>
<dbReference type="GO" id="GO:0016491">
    <property type="term" value="F:oxidoreductase activity"/>
    <property type="evidence" value="ECO:0007669"/>
    <property type="project" value="InterPro"/>
</dbReference>
<gene>
    <name evidence="2" type="ORF">KJ970_14135</name>
</gene>
<evidence type="ECO:0000259" key="1">
    <source>
        <dbReference type="SMART" id="SM01008"/>
    </source>
</evidence>
<evidence type="ECO:0000313" key="3">
    <source>
        <dbReference type="Proteomes" id="UP000777784"/>
    </source>
</evidence>
<dbReference type="SUPFAM" id="SSF54665">
    <property type="entry name" value="CO dehydrogenase molybdoprotein N-domain-like"/>
    <property type="match status" value="1"/>
</dbReference>
<accession>A0A948RWB8</accession>
<dbReference type="SMART" id="SM01008">
    <property type="entry name" value="Ald_Xan_dh_C"/>
    <property type="match status" value="1"/>
</dbReference>
<reference evidence="2" key="1">
    <citation type="submission" date="2021-05" db="EMBL/GenBank/DDBJ databases">
        <title>Energy efficiency and biological interactions define the core microbiome of deep oligotrophic groundwater.</title>
        <authorList>
            <person name="Mehrshad M."/>
            <person name="Lopez-Fernandez M."/>
            <person name="Bell E."/>
            <person name="Bernier-Latmani R."/>
            <person name="Bertilsson S."/>
            <person name="Dopson M."/>
        </authorList>
    </citation>
    <scope>NUCLEOTIDE SEQUENCE</scope>
    <source>
        <strain evidence="2">Modern_marine.mb.64</strain>
    </source>
</reference>
<dbReference type="InterPro" id="IPR016208">
    <property type="entry name" value="Ald_Oxase/xanthine_DH-like"/>
</dbReference>
<dbReference type="AlphaFoldDB" id="A0A948RWB8"/>
<dbReference type="InterPro" id="IPR000674">
    <property type="entry name" value="Ald_Oxase/Xan_DH_a/b"/>
</dbReference>
<dbReference type="InterPro" id="IPR037165">
    <property type="entry name" value="AldOxase/xan_DH_Mopterin-bd_sf"/>
</dbReference>
<comment type="caution">
    <text evidence="2">The sequence shown here is derived from an EMBL/GenBank/DDBJ whole genome shotgun (WGS) entry which is preliminary data.</text>
</comment>
<dbReference type="PANTHER" id="PTHR11908">
    <property type="entry name" value="XANTHINE DEHYDROGENASE"/>
    <property type="match status" value="1"/>
</dbReference>
<dbReference type="Proteomes" id="UP000777784">
    <property type="component" value="Unassembled WGS sequence"/>
</dbReference>
<dbReference type="SUPFAM" id="SSF56003">
    <property type="entry name" value="Molybdenum cofactor-binding domain"/>
    <property type="match status" value="1"/>
</dbReference>